<dbReference type="NCBIfam" id="TIGR01777">
    <property type="entry name" value="yfcH"/>
    <property type="match status" value="1"/>
</dbReference>
<dbReference type="InterPro" id="IPR057326">
    <property type="entry name" value="KR_dom"/>
</dbReference>
<dbReference type="Pfam" id="PF08338">
    <property type="entry name" value="DUF1731"/>
    <property type="match status" value="1"/>
</dbReference>
<dbReference type="CDD" id="cd05242">
    <property type="entry name" value="SDR_a8"/>
    <property type="match status" value="1"/>
</dbReference>
<dbReference type="SUPFAM" id="SSF51735">
    <property type="entry name" value="NAD(P)-binding Rossmann-fold domains"/>
    <property type="match status" value="1"/>
</dbReference>
<organism evidence="3 4">
    <name type="scientific">Egicoccus halophilus</name>
    <dbReference type="NCBI Taxonomy" id="1670830"/>
    <lineage>
        <taxon>Bacteria</taxon>
        <taxon>Bacillati</taxon>
        <taxon>Actinomycetota</taxon>
        <taxon>Nitriliruptoria</taxon>
        <taxon>Egicoccales</taxon>
        <taxon>Egicoccaceae</taxon>
        <taxon>Egicoccus</taxon>
    </lineage>
</organism>
<comment type="similarity">
    <text evidence="1">Belongs to the NAD(P)-dependent epimerase/dehydratase family. SDR39U1 subfamily.</text>
</comment>
<name>A0A8J3ESQ7_9ACTN</name>
<dbReference type="EMBL" id="BMHA01000010">
    <property type="protein sequence ID" value="GGI07934.1"/>
    <property type="molecule type" value="Genomic_DNA"/>
</dbReference>
<evidence type="ECO:0000256" key="1">
    <source>
        <dbReference type="ARBA" id="ARBA00009353"/>
    </source>
</evidence>
<dbReference type="InterPro" id="IPR010099">
    <property type="entry name" value="SDR39U1"/>
</dbReference>
<keyword evidence="4" id="KW-1185">Reference proteome</keyword>
<dbReference type="Gene3D" id="3.40.50.720">
    <property type="entry name" value="NAD(P)-binding Rossmann-like Domain"/>
    <property type="match status" value="1"/>
</dbReference>
<dbReference type="SMART" id="SM00822">
    <property type="entry name" value="PKS_KR"/>
    <property type="match status" value="1"/>
</dbReference>
<gene>
    <name evidence="3" type="ORF">GCM10011354_26560</name>
</gene>
<evidence type="ECO:0000313" key="3">
    <source>
        <dbReference type="EMBL" id="GGI07934.1"/>
    </source>
</evidence>
<dbReference type="InterPro" id="IPR013549">
    <property type="entry name" value="DUF1731"/>
</dbReference>
<sequence length="300" mass="31517">MRIAITGATGLIGRALTEDLQGDGHQVVAVTRDPSAAAAGDVVWDPAAGHIDAAGLEGLDGVVHLAGEPIGDARWSEDTKRRIHDSRVQGTTLLARTLVGLDAPPPVLVSGSAVGFYGDRGDEVLTEVSTPGDDFLAGVCADWEAAAEPARAGGIRVVHPRTGVVIAADGPLIDKIELPFKLGVGGKVGSGRQYVPWISLTDEVRALRFLLEHDLEGPVNLTGPEPVTNAELTRLLGEVLRRPTVLPIPTFAVTALYGEMGRTLASVSQRAVPQRLLDAGFRFVHGELRGALREALRPAA</sequence>
<evidence type="ECO:0000313" key="4">
    <source>
        <dbReference type="Proteomes" id="UP000650511"/>
    </source>
</evidence>
<dbReference type="AlphaFoldDB" id="A0A8J3ESQ7"/>
<dbReference type="OrthoDB" id="9801773at2"/>
<dbReference type="InterPro" id="IPR001509">
    <property type="entry name" value="Epimerase_deHydtase"/>
</dbReference>
<protein>
    <submittedName>
        <fullName evidence="3">Epimerase</fullName>
    </submittedName>
</protein>
<dbReference type="PANTHER" id="PTHR11092:SF0">
    <property type="entry name" value="EPIMERASE FAMILY PROTEIN SDR39U1"/>
    <property type="match status" value="1"/>
</dbReference>
<dbReference type="RefSeq" id="WP_130648936.1">
    <property type="nucleotide sequence ID" value="NZ_BMHA01000010.1"/>
</dbReference>
<comment type="caution">
    <text evidence="3">The sequence shown here is derived from an EMBL/GenBank/DDBJ whole genome shotgun (WGS) entry which is preliminary data.</text>
</comment>
<dbReference type="Proteomes" id="UP000650511">
    <property type="component" value="Unassembled WGS sequence"/>
</dbReference>
<dbReference type="InterPro" id="IPR036291">
    <property type="entry name" value="NAD(P)-bd_dom_sf"/>
</dbReference>
<evidence type="ECO:0000259" key="2">
    <source>
        <dbReference type="SMART" id="SM00822"/>
    </source>
</evidence>
<dbReference type="PANTHER" id="PTHR11092">
    <property type="entry name" value="SUGAR NUCLEOTIDE EPIMERASE RELATED"/>
    <property type="match status" value="1"/>
</dbReference>
<reference evidence="3" key="1">
    <citation type="journal article" date="2014" name="Int. J. Syst. Evol. Microbiol.">
        <title>Complete genome sequence of Corynebacterium casei LMG S-19264T (=DSM 44701T), isolated from a smear-ripened cheese.</title>
        <authorList>
            <consortium name="US DOE Joint Genome Institute (JGI-PGF)"/>
            <person name="Walter F."/>
            <person name="Albersmeier A."/>
            <person name="Kalinowski J."/>
            <person name="Ruckert C."/>
        </authorList>
    </citation>
    <scope>NUCLEOTIDE SEQUENCE</scope>
    <source>
        <strain evidence="3">CGMCC 1.14988</strain>
    </source>
</reference>
<accession>A0A8J3ESQ7</accession>
<reference evidence="3" key="2">
    <citation type="submission" date="2020-09" db="EMBL/GenBank/DDBJ databases">
        <authorList>
            <person name="Sun Q."/>
            <person name="Zhou Y."/>
        </authorList>
    </citation>
    <scope>NUCLEOTIDE SEQUENCE</scope>
    <source>
        <strain evidence="3">CGMCC 1.14988</strain>
    </source>
</reference>
<proteinExistence type="inferred from homology"/>
<dbReference type="Pfam" id="PF01370">
    <property type="entry name" value="Epimerase"/>
    <property type="match status" value="1"/>
</dbReference>
<feature type="domain" description="Ketoreductase" evidence="2">
    <location>
        <begin position="5"/>
        <end position="175"/>
    </location>
</feature>